<dbReference type="NCBIfam" id="NF007714">
    <property type="entry name" value="PRK10410.1-2"/>
    <property type="match status" value="1"/>
</dbReference>
<proteinExistence type="predicted"/>
<dbReference type="Proteomes" id="UP000252355">
    <property type="component" value="Unassembled WGS sequence"/>
</dbReference>
<evidence type="ECO:0008006" key="3">
    <source>
        <dbReference type="Google" id="ProtNLM"/>
    </source>
</evidence>
<comment type="caution">
    <text evidence="1">The sequence shown here is derived from an EMBL/GenBank/DDBJ whole genome shotgun (WGS) entry which is preliminary data.</text>
</comment>
<dbReference type="InterPro" id="IPR020483">
    <property type="entry name" value="Uncharacterised_YgbA"/>
</dbReference>
<sequence>MCPACQELLAYARARLACCPFGSRKPTCARCPIHCYRPAMRERMREVMRTAGPRLLMVRPLLALGHGLDTLRPCPARPLRRR</sequence>
<dbReference type="Pfam" id="PF11756">
    <property type="entry name" value="YgbA_NO"/>
    <property type="match status" value="1"/>
</dbReference>
<evidence type="ECO:0000313" key="2">
    <source>
        <dbReference type="Proteomes" id="UP000252355"/>
    </source>
</evidence>
<gene>
    <name evidence="1" type="ORF">OZSIB_2434</name>
</gene>
<reference evidence="1 2" key="1">
    <citation type="submission" date="2018-05" db="EMBL/GenBank/DDBJ databases">
        <title>A metagenomic window into the 2 km-deep terrestrial subsurface aquifer revealed taxonomically and functionally diverse microbial community comprising novel uncultured bacterial lineages.</title>
        <authorList>
            <person name="Kadnikov V.V."/>
            <person name="Mardanov A.V."/>
            <person name="Beletsky A.V."/>
            <person name="Banks D."/>
            <person name="Pimenov N.V."/>
            <person name="Frank Y.A."/>
            <person name="Karnachuk O.V."/>
            <person name="Ravin N.V."/>
        </authorList>
    </citation>
    <scope>NUCLEOTIDE SEQUENCE [LARGE SCALE GENOMIC DNA]</scope>
    <source>
        <strain evidence="1">BY5</strain>
    </source>
</reference>
<dbReference type="EMBL" id="QOQW01000003">
    <property type="protein sequence ID" value="RCK81057.1"/>
    <property type="molecule type" value="Genomic_DNA"/>
</dbReference>
<protein>
    <recommendedName>
        <fullName evidence="3">Nitrous oxide-stimulated promoter</fullName>
    </recommendedName>
</protein>
<dbReference type="AlphaFoldDB" id="A0A367ZT82"/>
<organism evidence="1 2">
    <name type="scientific">Candidatus Ozemobacter sibiricus</name>
    <dbReference type="NCBI Taxonomy" id="2268124"/>
    <lineage>
        <taxon>Bacteria</taxon>
        <taxon>Candidatus Ozemobacteria</taxon>
        <taxon>Candidatus Ozemobacterales</taxon>
        <taxon>Candidatus Ozemobacteraceae</taxon>
        <taxon>Candidatus Ozemobacter</taxon>
    </lineage>
</organism>
<name>A0A367ZT82_9BACT</name>
<accession>A0A367ZT82</accession>
<evidence type="ECO:0000313" key="1">
    <source>
        <dbReference type="EMBL" id="RCK81057.1"/>
    </source>
</evidence>